<dbReference type="EMBL" id="RAXU01000002">
    <property type="protein sequence ID" value="RKG35731.1"/>
    <property type="molecule type" value="Genomic_DNA"/>
</dbReference>
<comment type="caution">
    <text evidence="1">The sequence shown here is derived from an EMBL/GenBank/DDBJ whole genome shotgun (WGS) entry which is preliminary data.</text>
</comment>
<dbReference type="AlphaFoldDB" id="A0A3A8F3L2"/>
<keyword evidence="2" id="KW-1185">Reference proteome</keyword>
<proteinExistence type="predicted"/>
<dbReference type="PANTHER" id="PTHR38460">
    <property type="entry name" value="TAUTOMERASE YOLI-RELATED"/>
    <property type="match status" value="1"/>
</dbReference>
<accession>A0A3A8F3L2</accession>
<dbReference type="Proteomes" id="UP000269001">
    <property type="component" value="Unassembled WGS sequence"/>
</dbReference>
<dbReference type="Gene3D" id="3.30.429.10">
    <property type="entry name" value="Macrophage Migration Inhibitory Factor"/>
    <property type="match status" value="1"/>
</dbReference>
<name>A0A3A8F3L2_9GAMM</name>
<dbReference type="RefSeq" id="WP_120368925.1">
    <property type="nucleotide sequence ID" value="NZ_RAXU01000002.1"/>
</dbReference>
<dbReference type="SUPFAM" id="SSF55331">
    <property type="entry name" value="Tautomerase/MIF"/>
    <property type="match status" value="1"/>
</dbReference>
<dbReference type="InterPro" id="IPR037479">
    <property type="entry name" value="Tauto_MSAD"/>
</dbReference>
<dbReference type="Pfam" id="PF14552">
    <property type="entry name" value="Tautomerase_2"/>
    <property type="match status" value="1"/>
</dbReference>
<dbReference type="PANTHER" id="PTHR38460:SF1">
    <property type="entry name" value="TAUTOMERASE YOLI-RELATED"/>
    <property type="match status" value="1"/>
</dbReference>
<dbReference type="InterPro" id="IPR014347">
    <property type="entry name" value="Tautomerase/MIF_sf"/>
</dbReference>
<reference evidence="1 2" key="1">
    <citation type="submission" date="2018-09" db="EMBL/GenBank/DDBJ databases">
        <title>The draft genome of Acinetobacter spp. strains.</title>
        <authorList>
            <person name="Qin J."/>
            <person name="Feng Y."/>
            <person name="Zong Z."/>
        </authorList>
    </citation>
    <scope>NUCLEOTIDE SEQUENCE [LARGE SCALE GENOMIC DNA]</scope>
    <source>
        <strain evidence="1 2">WCHAc060096</strain>
    </source>
</reference>
<sequence>MSQIKIYANQSTIQQHRITLSNAIHQALVTTLEYPQDKRFHRFIAFTQDDFIYPVDRSDFYTIIEISMFSGRQTETKKRLIQQIFSNIQDQCGISPQDIEITIFETPKENWGIRGKNADELQLNYKISI</sequence>
<gene>
    <name evidence="1" type="ORF">D7V21_02335</name>
</gene>
<evidence type="ECO:0000313" key="2">
    <source>
        <dbReference type="Proteomes" id="UP000269001"/>
    </source>
</evidence>
<evidence type="ECO:0000313" key="1">
    <source>
        <dbReference type="EMBL" id="RKG35731.1"/>
    </source>
</evidence>
<organism evidence="1 2">
    <name type="scientific">Acinetobacter guerrae</name>
    <dbReference type="NCBI Taxonomy" id="1843371"/>
    <lineage>
        <taxon>Bacteria</taxon>
        <taxon>Pseudomonadati</taxon>
        <taxon>Pseudomonadota</taxon>
        <taxon>Gammaproteobacteria</taxon>
        <taxon>Moraxellales</taxon>
        <taxon>Moraxellaceae</taxon>
        <taxon>Acinetobacter</taxon>
    </lineage>
</organism>
<protein>
    <submittedName>
        <fullName evidence="1">Tautomerase family protein</fullName>
    </submittedName>
</protein>